<keyword evidence="1" id="KW-0812">Transmembrane</keyword>
<keyword evidence="2" id="KW-0732">Signal</keyword>
<protein>
    <submittedName>
        <fullName evidence="3">Rifin</fullName>
    </submittedName>
</protein>
<dbReference type="SUPFAM" id="SSF47473">
    <property type="entry name" value="EF-hand"/>
    <property type="match status" value="1"/>
</dbReference>
<dbReference type="AlphaFoldDB" id="A0A060RMN0"/>
<keyword evidence="1" id="KW-1133">Transmembrane helix</keyword>
<name>A0A060RMN0_PLARE</name>
<dbReference type="Pfam" id="PF02009">
    <property type="entry name" value="RIFIN"/>
    <property type="match status" value="1"/>
</dbReference>
<dbReference type="InterPro" id="IPR011992">
    <property type="entry name" value="EF-hand-dom_pair"/>
</dbReference>
<feature type="chain" id="PRO_5001589904" evidence="2">
    <location>
        <begin position="24"/>
        <end position="379"/>
    </location>
</feature>
<accession>A0A060RMN0</accession>
<proteinExistence type="predicted"/>
<reference evidence="3" key="1">
    <citation type="submission" date="2014-01" db="EMBL/GenBank/DDBJ databases">
        <authorList>
            <person name="Aslett M."/>
        </authorList>
    </citation>
    <scope>NUCLEOTIDE SEQUENCE</scope>
    <source>
        <strain evidence="3">CDC</strain>
    </source>
</reference>
<evidence type="ECO:0000313" key="3">
    <source>
        <dbReference type="EMBL" id="CDO62049.1"/>
    </source>
</evidence>
<evidence type="ECO:0000256" key="1">
    <source>
        <dbReference type="SAM" id="Phobius"/>
    </source>
</evidence>
<dbReference type="VEuPathDB" id="PlasmoDB:PRG01_0039700"/>
<evidence type="ECO:0000256" key="2">
    <source>
        <dbReference type="SAM" id="SignalP"/>
    </source>
</evidence>
<dbReference type="Proteomes" id="UP000027581">
    <property type="component" value="Unassembled WGS sequence"/>
</dbReference>
<dbReference type="EMBL" id="HG810730">
    <property type="protein sequence ID" value="CDO62049.1"/>
    <property type="molecule type" value="Genomic_DNA"/>
</dbReference>
<feature type="transmembrane region" description="Helical" evidence="1">
    <location>
        <begin position="340"/>
        <end position="359"/>
    </location>
</feature>
<keyword evidence="4" id="KW-1185">Reference proteome</keyword>
<sequence length="379" mass="41925">MKVHCYNILLFSLLLNTLLLSSSQVNIEMNHYNTPHIKNAEPTESYRSLCECEIYTSIYDNDPEMKEIMHDFDRQTSKRFEEYNERMNKNRQKCKEQCDRDIQKIILKDKLEKQMAQQLTTLETKIDTDDIPTCICEKSMADKMEKFCLNCGVNVGGGVTLSSGVLGGIGEVPLSALRTSTLEAAMADASAKGLAAGEAAGLKEGMRVVIGALEQRGVRDFCPKLLESIGSKIPYTDSGEIGNIILENLTKKCGVDAPVGSDVVCTPIRTKLGMILAGNERAPPDNFYIQQMMKVIVGKAEQAADIKAAQVSSATSSKIIAKQTALIEGGFNSTITSINAAIIAIVVIVLIMVIIYLILHYRRKKKMKKKLQYIKLLEE</sequence>
<reference evidence="3" key="2">
    <citation type="submission" date="2014-05" db="EMBL/GenBank/DDBJ databases">
        <title>The genome sequences of chimpanzee malaria parasites reveal the path to human adaptation.</title>
        <authorList>
            <person name="Otto T.D."/>
            <person name="Rayner J.C."/>
            <person name="Boehme U."/>
            <person name="Pain A."/>
            <person name="Spottiswoode N."/>
            <person name="Sanders M."/>
            <person name="Quail M."/>
            <person name="Ollomo B."/>
            <person name="Renaud F."/>
            <person name="Thomas A.W."/>
            <person name="Prugnolle F."/>
            <person name="Conway D.J."/>
            <person name="Newbold C."/>
            <person name="Berriman M."/>
        </authorList>
    </citation>
    <scope>NUCLEOTIDE SEQUENCE [LARGE SCALE GENOMIC DNA]</scope>
    <source>
        <strain evidence="3">CDC</strain>
    </source>
</reference>
<keyword evidence="1" id="KW-0472">Membrane</keyword>
<evidence type="ECO:0000313" key="4">
    <source>
        <dbReference type="Proteomes" id="UP000027581"/>
    </source>
</evidence>
<organism evidence="3 4">
    <name type="scientific">Plasmodium reichenowi</name>
    <dbReference type="NCBI Taxonomy" id="5854"/>
    <lineage>
        <taxon>Eukaryota</taxon>
        <taxon>Sar</taxon>
        <taxon>Alveolata</taxon>
        <taxon>Apicomplexa</taxon>
        <taxon>Aconoidasida</taxon>
        <taxon>Haemosporida</taxon>
        <taxon>Plasmodiidae</taxon>
        <taxon>Plasmodium</taxon>
        <taxon>Plasmodium (Laverania)</taxon>
    </lineage>
</organism>
<feature type="signal peptide" evidence="2">
    <location>
        <begin position="1"/>
        <end position="23"/>
    </location>
</feature>
<dbReference type="NCBIfam" id="TIGR01477">
    <property type="entry name" value="RIFIN"/>
    <property type="match status" value="1"/>
</dbReference>
<gene>
    <name evidence="3" type="primary">RIF</name>
    <name evidence="3" type="ORF">PRCDC_0008700</name>
</gene>
<dbReference type="PhylomeDB" id="A0A060RMN0"/>
<dbReference type="InterPro" id="IPR006373">
    <property type="entry name" value="VSA_Rifin"/>
</dbReference>
<dbReference type="VEuPathDB" id="PlasmoDB:PRCDC_0008700"/>